<dbReference type="RefSeq" id="WP_102766522.1">
    <property type="nucleotide sequence ID" value="NZ_POSP01000001.1"/>
</dbReference>
<reference evidence="1 2" key="1">
    <citation type="submission" date="2018-01" db="EMBL/GenBank/DDBJ databases">
        <title>Draft genome sequence of Paucibacter aquatile CR182 isolated from freshwater of the Nakdong River.</title>
        <authorList>
            <person name="Choi A."/>
            <person name="Chung E.J."/>
        </authorList>
    </citation>
    <scope>NUCLEOTIDE SEQUENCE [LARGE SCALE GENOMIC DNA]</scope>
    <source>
        <strain evidence="1 2">CR182</strain>
    </source>
</reference>
<protein>
    <submittedName>
        <fullName evidence="1">Uncharacterized protein</fullName>
    </submittedName>
</protein>
<sequence>MAYYDLRRRFVKRETYDHDELVTAQLRGKQVTWAKVLKNRSSVIVAAANFGKTTEMRQQAAQLRASGETAVFIALRQLADRGSLDRALTGDDRDAYRAWKAAPLGPITVFVDSLDEAAAGGKAESISHLVGDVADELSWPNEHVRWVISTRPAVLTAGVFEKLSELLSKPAPKTIGSSGGPSGLDAGGAVSVAVEAEAPEPVPLSLFSMAHLEDHQAAVYLTGRYPALDAKQLIEIASERGLSGFVRSPGGLDILARIDMVASPPESLTEVFERVVNAIGTLRGADHRLVAAGSPAQDVLSGAVQRLASASVVCQLVNIEMPEATLAIPETALSARVIASPILHEAGIKALLNSQLFIDAGFHQVKVYPDELAPFLAAKRLSGLVASPDQAERLLENFTWAATSGEQGVQRAFLPMLGWLATLNAHCREVILQKDPQALAFFGDLRNPAVPTTAAQEALTESIKRLVEKGDHIGRTMFRLTSENFWQAGPDRLAGTIASLYDQYQDNYWARDVLLDIATACKIEPLRAKLLKRHGSKFDRVLSDSSDVGYFLALRRPADLSALAAAAVVSTTVREGVISLLLRELGWSYFSPRDVAVMVDNQFQAGPRGFQLSYSLEKGSMLADATDGQLYQLARGLVVRMVKRELTHKLNREDQQYVDLVATVLEALVVRTDGAQAVKVARLYLVVTRAIQDRYLQSSAIEELWSSVEENAAVRLALLRATLERQLNDDELLLAVVGFRRPTTYTPEDVVQVNDAQLTRVYAESQAKRARAIAQQPAPKPVKPKSEKLTVDAKVKRQLTKRLSALADGTDTRALEWIAEWLLQTNRTSRYGEVDFEAFERAVGAKIAAATRQGMSRLWRDKAPTFKESEPNSTFHITAAGLQGLKLELGDGAVLPALTELEVRKALRYALFEINGYPKWFWALVKAYPAVSVPELVSIAGEAGNGATSSEHAEELLASIPDAPAPVQEALAGLAWTHLLSVNPSRDYVVNRLLQAALSVPGKAPQGDFERLALHKMKAAYCSPLAEPVDEALRARREHALTWATRWFIQSPLRWRNAVNAWGPLDPLAVKSFIFDLAATFGRDREGIAARIATESDHGILALEDLYLWTRWAVDPKDDVDRPAGATYSPGPRDNAERFRGVIISGIAAATSQAAYSALERIRLALPAGDFTIEYIKKTQFELRERQLTREPLAQVNYPKFEENFRGDVTDTTAFAMAVHADLRAVQYDVERGEHSLRSFFSEVNFTRVNKKGQEGEKAGLALEAHFQKLLASELNHHARARYSVTVESHTAEAKRRDILCSKDEWRASIELKMSERWTLDDYLVALERQLVGQYMRHRKATTGFLVLVLQTKGREWTDPATKKKLNFQQVLAILTDKAQQLEAKDRARYLRVIGIDATTPEDFRVRARVRH</sequence>
<comment type="caution">
    <text evidence="1">The sequence shown here is derived from an EMBL/GenBank/DDBJ whole genome shotgun (WGS) entry which is preliminary data.</text>
</comment>
<evidence type="ECO:0000313" key="2">
    <source>
        <dbReference type="Proteomes" id="UP000235916"/>
    </source>
</evidence>
<keyword evidence="2" id="KW-1185">Reference proteome</keyword>
<dbReference type="Proteomes" id="UP000235916">
    <property type="component" value="Unassembled WGS sequence"/>
</dbReference>
<evidence type="ECO:0000313" key="1">
    <source>
        <dbReference type="EMBL" id="PND40387.1"/>
    </source>
</evidence>
<dbReference type="OrthoDB" id="336284at2"/>
<name>A0A2N8L3V8_9BURK</name>
<accession>A0A2N8L3V8</accession>
<dbReference type="EMBL" id="POSP01000001">
    <property type="protein sequence ID" value="PND40387.1"/>
    <property type="molecule type" value="Genomic_DNA"/>
</dbReference>
<organism evidence="1 2">
    <name type="scientific">Kinneretia aquatilis</name>
    <dbReference type="NCBI Taxonomy" id="2070761"/>
    <lineage>
        <taxon>Bacteria</taxon>
        <taxon>Pseudomonadati</taxon>
        <taxon>Pseudomonadota</taxon>
        <taxon>Betaproteobacteria</taxon>
        <taxon>Burkholderiales</taxon>
        <taxon>Sphaerotilaceae</taxon>
        <taxon>Roseateles</taxon>
    </lineage>
</organism>
<proteinExistence type="predicted"/>
<gene>
    <name evidence="1" type="ORF">C1O66_03155</name>
</gene>